<sequence>MSAEEDTANHGRLLARVHGPQDVRRMSGTELDNLAAEIRDFLVAKVSRTGGHIGPNLGVVELTLALHRVFDSPRDRLLFDTGHQAYVHKIITGRQDGFDQLRQRGGLSGYPSRAESEHDIIENSHASTALSYADGLAKAYALRGEARSVVAVVGDGALTGGMCWEALNNIAAAGNPLVIVVNDNGRSYAPTIGGLADHLSTLRLNPGYEKVLDAVKDALGSTPLVGKPMYEVLHAVKRGIKDAVAPQAMFEDLGIKYVGPVDGHDVAAVETALRAAKNFGGPVIVHAVTRKGYGYRPAEEDEADCFHGPGAFDIATGKATAAPTVKWTNVFADELVKIADERPDVVGITAAMAEPTGIAKLARKYPERTYDVGIAEQHAATSAAGLALGGLHPVVAVYATFLNRAFDQVLLDVAMHKLPVTFVLDRAGITGPDGPSHYGIWDMSVFGVVPGLRMAAPRDAATLREELREAVAVDDGPTVVRYPTGAVAADLPAVRRVGTVDVLTESERADVLLVAVGSFGQLGMEVATRLAEQGYGVTVVDPRWVRPVPAELVELAAGHRLVVTVEDGVRIGGVGDALAQAMRDADVQVPLRDLGVPADWHPHGSRAQILADLGLTAQDVARDVTGWISRLDTQTVEPLPVPTNNTPTHN</sequence>
<dbReference type="CDD" id="cd02007">
    <property type="entry name" value="TPP_DXS"/>
    <property type="match status" value="1"/>
</dbReference>
<comment type="caution">
    <text evidence="13">The sequence shown here is derived from an EMBL/GenBank/DDBJ whole genome shotgun (WGS) entry which is preliminary data.</text>
</comment>
<dbReference type="Gene3D" id="3.40.50.920">
    <property type="match status" value="1"/>
</dbReference>
<dbReference type="RefSeq" id="WP_013732310.1">
    <property type="nucleotide sequence ID" value="NZ_LMWI01000001.1"/>
</dbReference>
<dbReference type="PANTHER" id="PTHR43322:SF5">
    <property type="entry name" value="1-DEOXY-D-XYLULOSE-5-PHOSPHATE SYNTHASE, CHLOROPLASTIC"/>
    <property type="match status" value="1"/>
</dbReference>
<proteinExistence type="inferred from homology"/>
<gene>
    <name evidence="11" type="primary">dxs</name>
    <name evidence="13" type="ORF">ADL17_08075</name>
</gene>
<comment type="catalytic activity">
    <reaction evidence="11">
        <text>D-glyceraldehyde 3-phosphate + pyruvate + H(+) = 1-deoxy-D-xylulose 5-phosphate + CO2</text>
        <dbReference type="Rhea" id="RHEA:12605"/>
        <dbReference type="ChEBI" id="CHEBI:15361"/>
        <dbReference type="ChEBI" id="CHEBI:15378"/>
        <dbReference type="ChEBI" id="CHEBI:16526"/>
        <dbReference type="ChEBI" id="CHEBI:57792"/>
        <dbReference type="ChEBI" id="CHEBI:59776"/>
        <dbReference type="EC" id="2.2.1.7"/>
    </reaction>
</comment>
<feature type="binding site" evidence="11">
    <location>
        <position position="295"/>
    </location>
    <ligand>
        <name>thiamine diphosphate</name>
        <dbReference type="ChEBI" id="CHEBI:58937"/>
    </ligand>
</feature>
<keyword evidence="5 11" id="KW-0479">Metal-binding</keyword>
<dbReference type="FunFam" id="3.40.50.920:FF:000002">
    <property type="entry name" value="1-deoxy-D-xylulose-5-phosphate synthase"/>
    <property type="match status" value="1"/>
</dbReference>
<name>A0A9X0LFW5_9ACTN</name>
<dbReference type="NCBIfam" id="NF003933">
    <property type="entry name" value="PRK05444.2-2"/>
    <property type="match status" value="1"/>
</dbReference>
<evidence type="ECO:0000256" key="5">
    <source>
        <dbReference type="ARBA" id="ARBA00022723"/>
    </source>
</evidence>
<comment type="cofactor">
    <cofactor evidence="11">
        <name>thiamine diphosphate</name>
        <dbReference type="ChEBI" id="CHEBI:58937"/>
    </cofactor>
    <text evidence="11">Binds 1 thiamine pyrophosphate per subunit.</text>
</comment>
<evidence type="ECO:0000256" key="6">
    <source>
        <dbReference type="ARBA" id="ARBA00022842"/>
    </source>
</evidence>
<evidence type="ECO:0000256" key="1">
    <source>
        <dbReference type="ARBA" id="ARBA00004980"/>
    </source>
</evidence>
<dbReference type="InterPro" id="IPR029061">
    <property type="entry name" value="THDP-binding"/>
</dbReference>
<evidence type="ECO:0000313" key="14">
    <source>
        <dbReference type="Proteomes" id="UP000053246"/>
    </source>
</evidence>
<dbReference type="NCBIfam" id="TIGR00204">
    <property type="entry name" value="dxs"/>
    <property type="match status" value="1"/>
</dbReference>
<feature type="binding site" evidence="11">
    <location>
        <position position="83"/>
    </location>
    <ligand>
        <name>thiamine diphosphate</name>
        <dbReference type="ChEBI" id="CHEBI:58937"/>
    </ligand>
</feature>
<dbReference type="InterPro" id="IPR005475">
    <property type="entry name" value="Transketolase-like_Pyr-bd"/>
</dbReference>
<dbReference type="SMART" id="SM00861">
    <property type="entry name" value="Transket_pyr"/>
    <property type="match status" value="1"/>
</dbReference>
<comment type="cofactor">
    <cofactor evidence="11">
        <name>Mg(2+)</name>
        <dbReference type="ChEBI" id="CHEBI:18420"/>
    </cofactor>
    <text evidence="11">Binds 1 Mg(2+) ion per subunit.</text>
</comment>
<feature type="binding site" evidence="11">
    <location>
        <position position="155"/>
    </location>
    <ligand>
        <name>Mg(2+)</name>
        <dbReference type="ChEBI" id="CHEBI:18420"/>
    </ligand>
</feature>
<dbReference type="InterPro" id="IPR009014">
    <property type="entry name" value="Transketo_C/PFOR_II"/>
</dbReference>
<feature type="binding site" evidence="11">
    <location>
        <position position="376"/>
    </location>
    <ligand>
        <name>thiamine diphosphate</name>
        <dbReference type="ChEBI" id="CHEBI:58937"/>
    </ligand>
</feature>
<dbReference type="EC" id="2.2.1.7" evidence="11"/>
<dbReference type="InterPro" id="IPR033248">
    <property type="entry name" value="Transketolase_C"/>
</dbReference>
<protein>
    <recommendedName>
        <fullName evidence="11">1-deoxy-D-xylulose-5-phosphate synthase</fullName>
        <ecNumber evidence="11">2.2.1.7</ecNumber>
    </recommendedName>
    <alternativeName>
        <fullName evidence="11">1-deoxyxylulose-5-phosphate synthase</fullName>
        <shortName evidence="11">DXP synthase</shortName>
        <shortName evidence="11">DXPS</shortName>
    </alternativeName>
</protein>
<dbReference type="GO" id="GO:0005829">
    <property type="term" value="C:cytosol"/>
    <property type="evidence" value="ECO:0007669"/>
    <property type="project" value="TreeGrafter"/>
</dbReference>
<evidence type="ECO:0000313" key="13">
    <source>
        <dbReference type="EMBL" id="KUJ48934.1"/>
    </source>
</evidence>
<organism evidence="13 14">
    <name type="scientific">Micromonospora maris</name>
    <dbReference type="NCBI Taxonomy" id="1003110"/>
    <lineage>
        <taxon>Bacteria</taxon>
        <taxon>Bacillati</taxon>
        <taxon>Actinomycetota</taxon>
        <taxon>Actinomycetes</taxon>
        <taxon>Micromonosporales</taxon>
        <taxon>Micromonosporaceae</taxon>
        <taxon>Micromonospora</taxon>
    </lineage>
</organism>
<dbReference type="CDD" id="cd07033">
    <property type="entry name" value="TPP_PYR_DXS_TK_like"/>
    <property type="match status" value="1"/>
</dbReference>
<dbReference type="GO" id="GO:0000287">
    <property type="term" value="F:magnesium ion binding"/>
    <property type="evidence" value="ECO:0007669"/>
    <property type="project" value="UniProtKB-UniRule"/>
</dbReference>
<keyword evidence="4 11" id="KW-0808">Transferase</keyword>
<comment type="pathway">
    <text evidence="1 11">Metabolic intermediate biosynthesis; 1-deoxy-D-xylulose 5-phosphate biosynthesis; 1-deoxy-D-xylulose 5-phosphate from D-glyceraldehyde 3-phosphate and pyruvate: step 1/1.</text>
</comment>
<keyword evidence="9 11" id="KW-0414">Isoprene biosynthesis</keyword>
<dbReference type="Proteomes" id="UP000053246">
    <property type="component" value="Unassembled WGS sequence"/>
</dbReference>
<dbReference type="PROSITE" id="PS00802">
    <property type="entry name" value="TRANSKETOLASE_2"/>
    <property type="match status" value="1"/>
</dbReference>
<evidence type="ECO:0000256" key="2">
    <source>
        <dbReference type="ARBA" id="ARBA00011081"/>
    </source>
</evidence>
<evidence type="ECO:0000256" key="8">
    <source>
        <dbReference type="ARBA" id="ARBA00023052"/>
    </source>
</evidence>
<dbReference type="AlphaFoldDB" id="A0A9X0LFW5"/>
<dbReference type="InterPro" id="IPR005477">
    <property type="entry name" value="Dxylulose-5-P_synthase"/>
</dbReference>
<feature type="domain" description="Transketolase-like pyrimidine-binding" evidence="12">
    <location>
        <begin position="325"/>
        <end position="489"/>
    </location>
</feature>
<feature type="binding site" evidence="11">
    <location>
        <begin position="156"/>
        <end position="157"/>
    </location>
    <ligand>
        <name>thiamine diphosphate</name>
        <dbReference type="ChEBI" id="CHEBI:58937"/>
    </ligand>
</feature>
<dbReference type="GO" id="GO:0008661">
    <property type="term" value="F:1-deoxy-D-xylulose-5-phosphate synthase activity"/>
    <property type="evidence" value="ECO:0007669"/>
    <property type="project" value="UniProtKB-UniRule"/>
</dbReference>
<dbReference type="GO" id="GO:0030976">
    <property type="term" value="F:thiamine pyrophosphate binding"/>
    <property type="evidence" value="ECO:0007669"/>
    <property type="project" value="UniProtKB-UniRule"/>
</dbReference>
<evidence type="ECO:0000256" key="4">
    <source>
        <dbReference type="ARBA" id="ARBA00022679"/>
    </source>
</evidence>
<dbReference type="HAMAP" id="MF_00315">
    <property type="entry name" value="DXP_synth"/>
    <property type="match status" value="1"/>
</dbReference>
<feature type="binding site" evidence="11">
    <location>
        <position position="184"/>
    </location>
    <ligand>
        <name>Mg(2+)</name>
        <dbReference type="ChEBI" id="CHEBI:18420"/>
    </ligand>
</feature>
<dbReference type="OMA" id="FAPQGMF"/>
<comment type="similarity">
    <text evidence="2 11">Belongs to the transketolase family. DXPS subfamily.</text>
</comment>
<evidence type="ECO:0000256" key="7">
    <source>
        <dbReference type="ARBA" id="ARBA00022977"/>
    </source>
</evidence>
<dbReference type="GO" id="GO:0019288">
    <property type="term" value="P:isopentenyl diphosphate biosynthetic process, methylerythritol 4-phosphate pathway"/>
    <property type="evidence" value="ECO:0007669"/>
    <property type="project" value="TreeGrafter"/>
</dbReference>
<comment type="subunit">
    <text evidence="3 11">Homodimer.</text>
</comment>
<keyword evidence="8 11" id="KW-0786">Thiamine pyrophosphate</keyword>
<reference evidence="13 14" key="1">
    <citation type="submission" date="2015-10" db="EMBL/GenBank/DDBJ databases">
        <authorList>
            <person name="Ju K.-S."/>
            <person name="Doroghazi J.R."/>
            <person name="Metcalf W.W."/>
        </authorList>
    </citation>
    <scope>NUCLEOTIDE SEQUENCE [LARGE SCALE GENOMIC DNA]</scope>
    <source>
        <strain evidence="13 14">NRRL B-24793</strain>
    </source>
</reference>
<dbReference type="InterPro" id="IPR020826">
    <property type="entry name" value="Transketolase_BS"/>
</dbReference>
<dbReference type="PANTHER" id="PTHR43322">
    <property type="entry name" value="1-D-DEOXYXYLULOSE 5-PHOSPHATE SYNTHASE-RELATED"/>
    <property type="match status" value="1"/>
</dbReference>
<keyword evidence="14" id="KW-1185">Reference proteome</keyword>
<feature type="binding site" evidence="11">
    <location>
        <begin position="124"/>
        <end position="126"/>
    </location>
    <ligand>
        <name>thiamine diphosphate</name>
        <dbReference type="ChEBI" id="CHEBI:58937"/>
    </ligand>
</feature>
<evidence type="ECO:0000256" key="3">
    <source>
        <dbReference type="ARBA" id="ARBA00011738"/>
    </source>
</evidence>
<dbReference type="Gene3D" id="3.40.50.970">
    <property type="match status" value="2"/>
</dbReference>
<dbReference type="GO" id="GO:0016114">
    <property type="term" value="P:terpenoid biosynthetic process"/>
    <property type="evidence" value="ECO:0007669"/>
    <property type="project" value="UniProtKB-UniRule"/>
</dbReference>
<evidence type="ECO:0000256" key="11">
    <source>
        <dbReference type="HAMAP-Rule" id="MF_00315"/>
    </source>
</evidence>
<dbReference type="FunFam" id="3.40.50.970:FF:000005">
    <property type="entry name" value="1-deoxy-D-xylulose-5-phosphate synthase"/>
    <property type="match status" value="1"/>
</dbReference>
<feature type="binding site" evidence="11">
    <location>
        <position position="184"/>
    </location>
    <ligand>
        <name>thiamine diphosphate</name>
        <dbReference type="ChEBI" id="CHEBI:58937"/>
    </ligand>
</feature>
<dbReference type="SUPFAM" id="SSF52922">
    <property type="entry name" value="TK C-terminal domain-like"/>
    <property type="match status" value="1"/>
</dbReference>
<dbReference type="SUPFAM" id="SSF52518">
    <property type="entry name" value="Thiamin diphosphate-binding fold (THDP-binding)"/>
    <property type="match status" value="2"/>
</dbReference>
<accession>A0A9X0LFW5</accession>
<keyword evidence="7 11" id="KW-0784">Thiamine biosynthesis</keyword>
<comment type="function">
    <text evidence="10 11">Catalyzes the acyloin condensation reaction between C atoms 2 and 3 of pyruvate and glyceraldehyde 3-phosphate to yield 1-deoxy-D-xylulose-5-phosphate (DXP).</text>
</comment>
<dbReference type="GO" id="GO:0009228">
    <property type="term" value="P:thiamine biosynthetic process"/>
    <property type="evidence" value="ECO:0007669"/>
    <property type="project" value="UniProtKB-UniRule"/>
</dbReference>
<keyword evidence="6 11" id="KW-0460">Magnesium</keyword>
<evidence type="ECO:0000256" key="9">
    <source>
        <dbReference type="ARBA" id="ARBA00023229"/>
    </source>
</evidence>
<evidence type="ECO:0000259" key="12">
    <source>
        <dbReference type="SMART" id="SM00861"/>
    </source>
</evidence>
<dbReference type="EMBL" id="LMWI01000001">
    <property type="protein sequence ID" value="KUJ48934.1"/>
    <property type="molecule type" value="Genomic_DNA"/>
</dbReference>
<dbReference type="Pfam" id="PF02779">
    <property type="entry name" value="Transket_pyr"/>
    <property type="match status" value="1"/>
</dbReference>
<dbReference type="Pfam" id="PF02780">
    <property type="entry name" value="Transketolase_C"/>
    <property type="match status" value="1"/>
</dbReference>
<dbReference type="Pfam" id="PF13292">
    <property type="entry name" value="DXP_synthase_N"/>
    <property type="match status" value="1"/>
</dbReference>
<evidence type="ECO:0000256" key="10">
    <source>
        <dbReference type="ARBA" id="ARBA00055605"/>
    </source>
</evidence>